<dbReference type="EMBL" id="BGZK01002883">
    <property type="protein sequence ID" value="GBP97157.1"/>
    <property type="molecule type" value="Genomic_DNA"/>
</dbReference>
<gene>
    <name evidence="1" type="ORF">EVAR_67420_1</name>
</gene>
<sequence length="282" mass="31731">MEERRKHRHRRSRFGSLMRQQLSGFRNGPTRRKYLSVAGCLLTTYVGRVCGFREYARWVALQDIWGLFEFAIINSIRSKDDQDWHRTEIAFGSCTQSITEKGTVGGASLADNHIYGSPAAHRDGRDSLAGYFVRRHCHCSSEGVGCDNVQRSSITGDRPLEPSRKSSHVNGCGAGGRAEVGYAAPLSGTLVLDGILVTLAFEHEDRNSPCKSDGYVIYVGFTFITNNAQRSWWVPHKLRGLVVPTSHNDQVRRGAELRARIETEIENWTRVETECQSNQERD</sequence>
<reference evidence="1 2" key="1">
    <citation type="journal article" date="2019" name="Commun. Biol.">
        <title>The bagworm genome reveals a unique fibroin gene that provides high tensile strength.</title>
        <authorList>
            <person name="Kono N."/>
            <person name="Nakamura H."/>
            <person name="Ohtoshi R."/>
            <person name="Tomita M."/>
            <person name="Numata K."/>
            <person name="Arakawa K."/>
        </authorList>
    </citation>
    <scope>NUCLEOTIDE SEQUENCE [LARGE SCALE GENOMIC DNA]</scope>
</reference>
<accession>A0A4C2AE97</accession>
<evidence type="ECO:0000313" key="2">
    <source>
        <dbReference type="Proteomes" id="UP000299102"/>
    </source>
</evidence>
<comment type="caution">
    <text evidence="1">The sequence shown here is derived from an EMBL/GenBank/DDBJ whole genome shotgun (WGS) entry which is preliminary data.</text>
</comment>
<dbReference type="Proteomes" id="UP000299102">
    <property type="component" value="Unassembled WGS sequence"/>
</dbReference>
<organism evidence="1 2">
    <name type="scientific">Eumeta variegata</name>
    <name type="common">Bagworm moth</name>
    <name type="synonym">Eumeta japonica</name>
    <dbReference type="NCBI Taxonomy" id="151549"/>
    <lineage>
        <taxon>Eukaryota</taxon>
        <taxon>Metazoa</taxon>
        <taxon>Ecdysozoa</taxon>
        <taxon>Arthropoda</taxon>
        <taxon>Hexapoda</taxon>
        <taxon>Insecta</taxon>
        <taxon>Pterygota</taxon>
        <taxon>Neoptera</taxon>
        <taxon>Endopterygota</taxon>
        <taxon>Lepidoptera</taxon>
        <taxon>Glossata</taxon>
        <taxon>Ditrysia</taxon>
        <taxon>Tineoidea</taxon>
        <taxon>Psychidae</taxon>
        <taxon>Oiketicinae</taxon>
        <taxon>Eumeta</taxon>
    </lineage>
</organism>
<proteinExistence type="predicted"/>
<keyword evidence="2" id="KW-1185">Reference proteome</keyword>
<evidence type="ECO:0000313" key="1">
    <source>
        <dbReference type="EMBL" id="GBP97157.1"/>
    </source>
</evidence>
<name>A0A4C2AE97_EUMVA</name>
<dbReference type="AlphaFoldDB" id="A0A4C2AE97"/>
<protein>
    <submittedName>
        <fullName evidence="1">Uncharacterized protein</fullName>
    </submittedName>
</protein>